<dbReference type="Proteomes" id="UP000244896">
    <property type="component" value="Chromosome"/>
</dbReference>
<reference evidence="1 2" key="1">
    <citation type="journal article" date="2018" name="Syst. Appl. Microbiol.">
        <title>Ereboglobus luteus gen. nov. sp. nov. from cockroach guts, and new insights into the oxygen relationship of the genera Opitutus and Didymococcus (Verrucomicrobia: Opitutaceae).</title>
        <authorList>
            <person name="Tegtmeier D."/>
            <person name="Belitz A."/>
            <person name="Radek R."/>
            <person name="Heimerl T."/>
            <person name="Brune A."/>
        </authorList>
    </citation>
    <scope>NUCLEOTIDE SEQUENCE [LARGE SCALE GENOMIC DNA]</scope>
    <source>
        <strain evidence="1 2">Ho45</strain>
    </source>
</reference>
<sequence>MNLVFLRHEVIVHGYNLINIIGAIEEMALHALCEISEKYLDVEIAGKTARVLEISVNKL</sequence>
<gene>
    <name evidence="1" type="ORF">CKA38_10700</name>
</gene>
<dbReference type="EMBL" id="CP023004">
    <property type="protein sequence ID" value="AWI09656.1"/>
    <property type="molecule type" value="Genomic_DNA"/>
</dbReference>
<protein>
    <submittedName>
        <fullName evidence="1">Uncharacterized protein</fullName>
    </submittedName>
</protein>
<evidence type="ECO:0000313" key="1">
    <source>
        <dbReference type="EMBL" id="AWI09656.1"/>
    </source>
</evidence>
<dbReference type="AlphaFoldDB" id="A0A2U8E4B1"/>
<name>A0A2U8E4B1_9BACT</name>
<proteinExistence type="predicted"/>
<evidence type="ECO:0000313" key="2">
    <source>
        <dbReference type="Proteomes" id="UP000244896"/>
    </source>
</evidence>
<dbReference type="KEGG" id="elut:CKA38_10700"/>
<keyword evidence="2" id="KW-1185">Reference proteome</keyword>
<accession>A0A2U8E4B1</accession>
<organism evidence="1 2">
    <name type="scientific">Ereboglobus luteus</name>
    <dbReference type="NCBI Taxonomy" id="1796921"/>
    <lineage>
        <taxon>Bacteria</taxon>
        <taxon>Pseudomonadati</taxon>
        <taxon>Verrucomicrobiota</taxon>
        <taxon>Opitutia</taxon>
        <taxon>Opitutales</taxon>
        <taxon>Opitutaceae</taxon>
        <taxon>Ereboglobus</taxon>
    </lineage>
</organism>